<evidence type="ECO:0000313" key="7">
    <source>
        <dbReference type="EMBL" id="CAE7872433.1"/>
    </source>
</evidence>
<dbReference type="GO" id="GO:0000139">
    <property type="term" value="C:Golgi membrane"/>
    <property type="evidence" value="ECO:0007669"/>
    <property type="project" value="TreeGrafter"/>
</dbReference>
<evidence type="ECO:0000256" key="2">
    <source>
        <dbReference type="ARBA" id="ARBA00022448"/>
    </source>
</evidence>
<dbReference type="GO" id="GO:0046964">
    <property type="term" value="F:3'-phosphoadenosine 5'-phosphosulfate transmembrane transporter activity"/>
    <property type="evidence" value="ECO:0007669"/>
    <property type="project" value="TreeGrafter"/>
</dbReference>
<keyword evidence="4 6" id="KW-1133">Transmembrane helix</keyword>
<dbReference type="AlphaFoldDB" id="A0A813AKT8"/>
<evidence type="ECO:0000256" key="5">
    <source>
        <dbReference type="ARBA" id="ARBA00023136"/>
    </source>
</evidence>
<sequence length="440" mass="47995">MPGAPMAESPSSSSAAWCVFYGAGIICTLVVYGILQEGIMTVAYDGTLFRYSVFLVLCNRLAAVAFAVAMAIAKGESMKNEAPLWKYLVVSLSNVYASSCQYEALKYVSFAVQMLGKSFKMMPVMIWGMIISGKSYSARDWMIALSVTLGCTEFLMTGPTHSKVDANNSFKGFLLLGGFLALDGLTSTFQEKLFKEHKTTKYNQMLYINLLSATVSMVTLLVTGELWPAAAFGFAHPRFWLDCGLLSASAVGSQFFIYSQIKEFGALVFAATMNVRQVVSILVSYVKYHNPVTHLQVLGLCLIFSALFYKSIAAMINAPSKDEKTPILADQKAGQWSAVQALHVAVRPTSCVKLCKLRWERPRAKGNVQNMQYAFVSSEPLSVQPNLCDGTRCLTFQLSLSPSISLSLLLPLSPSPPLPLLSPSSPPCLLQGSAGMYLHQ</sequence>
<dbReference type="PANTHER" id="PTHR10778">
    <property type="entry name" value="SOLUTE CARRIER FAMILY 35 MEMBER B"/>
    <property type="match status" value="1"/>
</dbReference>
<dbReference type="Pfam" id="PF08449">
    <property type="entry name" value="UAA"/>
    <property type="match status" value="1"/>
</dbReference>
<evidence type="ECO:0000256" key="3">
    <source>
        <dbReference type="ARBA" id="ARBA00022692"/>
    </source>
</evidence>
<keyword evidence="3 6" id="KW-0812">Transmembrane</keyword>
<feature type="transmembrane region" description="Helical" evidence="6">
    <location>
        <begin position="14"/>
        <end position="35"/>
    </location>
</feature>
<dbReference type="InterPro" id="IPR013657">
    <property type="entry name" value="SCL35B1-4/HUT1"/>
</dbReference>
<feature type="transmembrane region" description="Helical" evidence="6">
    <location>
        <begin position="47"/>
        <end position="72"/>
    </location>
</feature>
<reference evidence="7" key="1">
    <citation type="submission" date="2021-02" db="EMBL/GenBank/DDBJ databases">
        <authorList>
            <person name="Dougan E. K."/>
            <person name="Rhodes N."/>
            <person name="Thang M."/>
            <person name="Chan C."/>
        </authorList>
    </citation>
    <scope>NUCLEOTIDE SEQUENCE</scope>
</reference>
<evidence type="ECO:0000256" key="6">
    <source>
        <dbReference type="SAM" id="Phobius"/>
    </source>
</evidence>
<evidence type="ECO:0000256" key="1">
    <source>
        <dbReference type="ARBA" id="ARBA00004141"/>
    </source>
</evidence>
<feature type="transmembrane region" description="Helical" evidence="6">
    <location>
        <begin position="206"/>
        <end position="227"/>
    </location>
</feature>
<dbReference type="PANTHER" id="PTHR10778:SF13">
    <property type="entry name" value="ADENOSINE 3'-PHOSPHO 5'-PHOSPHOSULFATE TRANSPORTER 1"/>
    <property type="match status" value="1"/>
</dbReference>
<feature type="transmembrane region" description="Helical" evidence="6">
    <location>
        <begin position="292"/>
        <end position="309"/>
    </location>
</feature>
<gene>
    <name evidence="7" type="primary">slc35b2</name>
    <name evidence="7" type="ORF">SNEC2469_LOCUS28254</name>
</gene>
<name>A0A813AKT8_9DINO</name>
<dbReference type="EMBL" id="CAJNJA010061008">
    <property type="protein sequence ID" value="CAE7872433.1"/>
    <property type="molecule type" value="Genomic_DNA"/>
</dbReference>
<keyword evidence="5 6" id="KW-0472">Membrane</keyword>
<comment type="subcellular location">
    <subcellularLocation>
        <location evidence="1">Membrane</location>
        <topology evidence="1">Multi-pass membrane protein</topology>
    </subcellularLocation>
</comment>
<evidence type="ECO:0000313" key="8">
    <source>
        <dbReference type="Proteomes" id="UP000601435"/>
    </source>
</evidence>
<evidence type="ECO:0000256" key="4">
    <source>
        <dbReference type="ARBA" id="ARBA00022989"/>
    </source>
</evidence>
<dbReference type="OrthoDB" id="1601at2759"/>
<accession>A0A813AKT8</accession>
<organism evidence="7 8">
    <name type="scientific">Symbiodinium necroappetens</name>
    <dbReference type="NCBI Taxonomy" id="1628268"/>
    <lineage>
        <taxon>Eukaryota</taxon>
        <taxon>Sar</taxon>
        <taxon>Alveolata</taxon>
        <taxon>Dinophyceae</taxon>
        <taxon>Suessiales</taxon>
        <taxon>Symbiodiniaceae</taxon>
        <taxon>Symbiodinium</taxon>
    </lineage>
</organism>
<dbReference type="Proteomes" id="UP000601435">
    <property type="component" value="Unassembled WGS sequence"/>
</dbReference>
<protein>
    <submittedName>
        <fullName evidence="7">Slc35b2 protein</fullName>
    </submittedName>
</protein>
<keyword evidence="8" id="KW-1185">Reference proteome</keyword>
<proteinExistence type="predicted"/>
<dbReference type="GO" id="GO:0005789">
    <property type="term" value="C:endoplasmic reticulum membrane"/>
    <property type="evidence" value="ECO:0007669"/>
    <property type="project" value="TreeGrafter"/>
</dbReference>
<comment type="caution">
    <text evidence="7">The sequence shown here is derived from an EMBL/GenBank/DDBJ whole genome shotgun (WGS) entry which is preliminary data.</text>
</comment>
<keyword evidence="2" id="KW-0813">Transport</keyword>